<dbReference type="AlphaFoldDB" id="A0AAU9CT48"/>
<protein>
    <submittedName>
        <fullName evidence="3">Uncharacterized protein</fullName>
    </submittedName>
</protein>
<geneLocation type="plasmid" evidence="3 4">
    <name>pFA4</name>
</geneLocation>
<feature type="region of interest" description="Disordered" evidence="2">
    <location>
        <begin position="412"/>
        <end position="435"/>
    </location>
</feature>
<dbReference type="RefSeq" id="WP_338395629.1">
    <property type="nucleotide sequence ID" value="NZ_AP025318.1"/>
</dbReference>
<evidence type="ECO:0000256" key="2">
    <source>
        <dbReference type="SAM" id="MobiDB-lite"/>
    </source>
</evidence>
<keyword evidence="1" id="KW-0175">Coiled coil</keyword>
<accession>A0AAU9CT48</accession>
<dbReference type="Proteomes" id="UP001348817">
    <property type="component" value="Plasmid pFA4"/>
</dbReference>
<keyword evidence="3" id="KW-0614">Plasmid</keyword>
<sequence>MRRFAKKERGKKTESGPDGTAAFNDRRPEAQQQQAWQGMMGAPIQAAFRWPWQKKGPKFTKVEVDESYIEALQYYEQHKQVPPGYKLEGGTLVQLGHRLSQNPTPAPERIVPAPGQKAYVDSKGKTSDDYLDDFDDITLPEGSKLSEIITPNQPATVEQPPSPSIHPLGQVHLPGDEEYVAEESPVSGSPQSQYQQEYYPPQPGYPMGYQDPYAQGMPIPAGPYQYPPQMAGPYPPQQVYPPHPQQAPWMQYGTPTPVAGFTPHAPMPIAPPSPKQEERVKEVRKPRTRYEMRNKGEFEPGHPCYVEYLHTITHHKKYEEWLDIAKKRSAPQMHRVREGIEREELYDDIYEEVSSVIVGRAQTAEEIKEKKMMAHVIVYYNYYELKNGDGCKFQLPAKRNLTEAEYQEKIRKEEEEARNIPQGQPIPVSETTQPPYYNPAVPLPAQVVPVPSPPAPVIESSQEVSGVAPTAPPQADVEAGARDNELRSKTQEMTGGLTESQQEERILAQEAEEAKRIREKEAEDLRIATEMSKQDTGGHPVLEESTETPAWVLEESKQDAVARYGQLPFAIQPPATTGHQFEPPNRDLERVQERGPGQYPVILPEGGTTSEDQRNDLNISGVGAPTSQVTTQNLYPALESSGTVPEGSDITDTMSEEQRRQYQQILAQEREQKRREEELAGDSTTIARLTAETARQFEETNNFPPDIWQQALGTGLTGTEAVNYAKMLMQERQQTVTPAPARPRSPTTNPDELATALANSNIGVPEQQMSEEEMMALIAQQQHEAEEQRKKKFALAGTDTDMQRVKHRSEHEAEAANTRGALGGFQPLPEEMEQSDEFVDVLGKCDPTDPRYARELKGLHYVTEGKPDLLAKVGISLDAKPADQNWCAMAFNQVYAFISARAQRYMKEKGVTYKSAFAKYYSEAQKMFEDELDEDQLKLINLETAKIMVAHAACFAAHKALKGQSVEEEGEQVRSKPKKKKIATST</sequence>
<proteinExistence type="predicted"/>
<name>A0AAU9CT48_9BACT</name>
<organism evidence="3 4">
    <name type="scientific">Fulvitalea axinellae</name>
    <dbReference type="NCBI Taxonomy" id="1182444"/>
    <lineage>
        <taxon>Bacteria</taxon>
        <taxon>Pseudomonadati</taxon>
        <taxon>Bacteroidota</taxon>
        <taxon>Cytophagia</taxon>
        <taxon>Cytophagales</taxon>
        <taxon>Persicobacteraceae</taxon>
        <taxon>Fulvitalea</taxon>
    </lineage>
</organism>
<evidence type="ECO:0000313" key="4">
    <source>
        <dbReference type="Proteomes" id="UP001348817"/>
    </source>
</evidence>
<feature type="region of interest" description="Disordered" evidence="2">
    <location>
        <begin position="964"/>
        <end position="986"/>
    </location>
</feature>
<evidence type="ECO:0000313" key="3">
    <source>
        <dbReference type="EMBL" id="BDD12271.1"/>
    </source>
</evidence>
<reference evidence="3 4" key="1">
    <citation type="submission" date="2021-12" db="EMBL/GenBank/DDBJ databases">
        <title>Genome sequencing of bacteria with rrn-lacking chromosome and rrn-plasmid.</title>
        <authorList>
            <person name="Anda M."/>
            <person name="Iwasaki W."/>
        </authorList>
    </citation>
    <scope>NUCLEOTIDE SEQUENCE [LARGE SCALE GENOMIC DNA]</scope>
    <source>
        <strain evidence="3 4">DSM 100852</strain>
        <plasmid evidence="3 4">pFA4</plasmid>
    </source>
</reference>
<dbReference type="EMBL" id="AP025318">
    <property type="protein sequence ID" value="BDD12271.1"/>
    <property type="molecule type" value="Genomic_DNA"/>
</dbReference>
<feature type="compositionally biased region" description="Basic residues" evidence="2">
    <location>
        <begin position="975"/>
        <end position="986"/>
    </location>
</feature>
<feature type="compositionally biased region" description="Basic residues" evidence="2">
    <location>
        <begin position="1"/>
        <end position="10"/>
    </location>
</feature>
<gene>
    <name evidence="3" type="ORF">FUAX_47030</name>
</gene>
<feature type="coiled-coil region" evidence="1">
    <location>
        <begin position="497"/>
        <end position="528"/>
    </location>
</feature>
<feature type="region of interest" description="Disordered" evidence="2">
    <location>
        <begin position="637"/>
        <end position="658"/>
    </location>
</feature>
<feature type="region of interest" description="Disordered" evidence="2">
    <location>
        <begin position="1"/>
        <end position="38"/>
    </location>
</feature>
<feature type="region of interest" description="Disordered" evidence="2">
    <location>
        <begin position="458"/>
        <end position="482"/>
    </location>
</feature>
<dbReference type="KEGG" id="fax:FUAX_47030"/>
<evidence type="ECO:0000256" key="1">
    <source>
        <dbReference type="SAM" id="Coils"/>
    </source>
</evidence>
<keyword evidence="4" id="KW-1185">Reference proteome</keyword>